<name>A0A840IWM1_9PSEU</name>
<feature type="compositionally biased region" description="Polar residues" evidence="1">
    <location>
        <begin position="163"/>
        <end position="180"/>
    </location>
</feature>
<evidence type="ECO:0000256" key="1">
    <source>
        <dbReference type="SAM" id="MobiDB-lite"/>
    </source>
</evidence>
<feature type="compositionally biased region" description="Low complexity" evidence="1">
    <location>
        <begin position="231"/>
        <end position="240"/>
    </location>
</feature>
<proteinExistence type="predicted"/>
<dbReference type="InterPro" id="IPR038332">
    <property type="entry name" value="PPE_sf"/>
</dbReference>
<protein>
    <recommendedName>
        <fullName evidence="4">PPE family protein</fullName>
    </recommendedName>
</protein>
<accession>A0A840IWM1</accession>
<feature type="region of interest" description="Disordered" evidence="1">
    <location>
        <begin position="134"/>
        <end position="380"/>
    </location>
</feature>
<feature type="compositionally biased region" description="Low complexity" evidence="1">
    <location>
        <begin position="213"/>
        <end position="222"/>
    </location>
</feature>
<dbReference type="Gene3D" id="1.20.1260.20">
    <property type="entry name" value="PPE superfamily"/>
    <property type="match status" value="1"/>
</dbReference>
<comment type="caution">
    <text evidence="2">The sequence shown here is derived from an EMBL/GenBank/DDBJ whole genome shotgun (WGS) entry which is preliminary data.</text>
</comment>
<dbReference type="SUPFAM" id="SSF140459">
    <property type="entry name" value="PE/PPE dimer-like"/>
    <property type="match status" value="1"/>
</dbReference>
<dbReference type="AlphaFoldDB" id="A0A840IWM1"/>
<evidence type="ECO:0000313" key="3">
    <source>
        <dbReference type="Proteomes" id="UP000581769"/>
    </source>
</evidence>
<feature type="compositionally biased region" description="Gly residues" evidence="1">
    <location>
        <begin position="278"/>
        <end position="296"/>
    </location>
</feature>
<feature type="compositionally biased region" description="Low complexity" evidence="1">
    <location>
        <begin position="314"/>
        <end position="327"/>
    </location>
</feature>
<dbReference type="Proteomes" id="UP000581769">
    <property type="component" value="Unassembled WGS sequence"/>
</dbReference>
<keyword evidence="3" id="KW-1185">Reference proteome</keyword>
<evidence type="ECO:0008006" key="4">
    <source>
        <dbReference type="Google" id="ProtNLM"/>
    </source>
</evidence>
<dbReference type="RefSeq" id="WP_184781769.1">
    <property type="nucleotide sequence ID" value="NZ_JACHMG010000001.1"/>
</dbReference>
<reference evidence="2 3" key="1">
    <citation type="submission" date="2020-08" db="EMBL/GenBank/DDBJ databases">
        <title>Sequencing the genomes of 1000 actinobacteria strains.</title>
        <authorList>
            <person name="Klenk H.-P."/>
        </authorList>
    </citation>
    <scope>NUCLEOTIDE SEQUENCE [LARGE SCALE GENOMIC DNA]</scope>
    <source>
        <strain evidence="2 3">DSM 45859</strain>
    </source>
</reference>
<sequence>MTTHIPQHELAPSDADYLGHDHQQLKSFVETNLDVEQVSAVSQAYTELQKAFEDFATQLGDAVRKAKGAWSGDAALGAQAYFENLGEWAEVNSQNAKLAAETIEQQRAAAQTAKNTMPDAVPFDWSEEFDKWVDAGPMGLGDSIGSTLQKRDDSQNAHEQAAETMSNYDASLHQAASKQPTFAEPPKFATASDGPAAPTMPSGDLNHDNSSSGGAPAGDHAALGGGGASGAGAPSLSAPGQYTGAVHTPMPDASTTAAGYTQPAAHPGGNAGSSSSGMGMGAMPMGGMGMGGGGFGGDEEHQTKIGRSGGFGPGQEAAAPGAAEAAAGGMGGAPARPGMGGFGRSSYDDDPQSGFQLEMDEPEEDSVFGGGSAAPPVIGE</sequence>
<evidence type="ECO:0000313" key="2">
    <source>
        <dbReference type="EMBL" id="MBB4686996.1"/>
    </source>
</evidence>
<organism evidence="2 3">
    <name type="scientific">Amycolatopsis jiangsuensis</name>
    <dbReference type="NCBI Taxonomy" id="1181879"/>
    <lineage>
        <taxon>Bacteria</taxon>
        <taxon>Bacillati</taxon>
        <taxon>Actinomycetota</taxon>
        <taxon>Actinomycetes</taxon>
        <taxon>Pseudonocardiales</taxon>
        <taxon>Pseudonocardiaceae</taxon>
        <taxon>Amycolatopsis</taxon>
    </lineage>
</organism>
<dbReference type="EMBL" id="JACHMG010000001">
    <property type="protein sequence ID" value="MBB4686996.1"/>
    <property type="molecule type" value="Genomic_DNA"/>
</dbReference>
<feature type="compositionally biased region" description="Gly residues" evidence="1">
    <location>
        <begin position="328"/>
        <end position="343"/>
    </location>
</feature>
<gene>
    <name evidence="2" type="ORF">BJY18_004481</name>
</gene>